<dbReference type="CDD" id="cd18544">
    <property type="entry name" value="ABC_6TM_TmrA_like"/>
    <property type="match status" value="1"/>
</dbReference>
<keyword evidence="13" id="KW-1185">Reference proteome</keyword>
<evidence type="ECO:0000313" key="13">
    <source>
        <dbReference type="Proteomes" id="UP000199322"/>
    </source>
</evidence>
<dbReference type="InterPro" id="IPR027417">
    <property type="entry name" value="P-loop_NTPase"/>
</dbReference>
<feature type="transmembrane region" description="Helical" evidence="9">
    <location>
        <begin position="340"/>
        <end position="358"/>
    </location>
</feature>
<dbReference type="InterPro" id="IPR003439">
    <property type="entry name" value="ABC_transporter-like_ATP-bd"/>
</dbReference>
<dbReference type="Proteomes" id="UP000199322">
    <property type="component" value="Unassembled WGS sequence"/>
</dbReference>
<dbReference type="PROSITE" id="PS00211">
    <property type="entry name" value="ABC_TRANSPORTER_1"/>
    <property type="match status" value="1"/>
</dbReference>
<evidence type="ECO:0000256" key="7">
    <source>
        <dbReference type="ARBA" id="ARBA00022989"/>
    </source>
</evidence>
<dbReference type="AlphaFoldDB" id="A0A1G6IP94"/>
<dbReference type="EMBL" id="FMYV01000001">
    <property type="protein sequence ID" value="SDC08270.1"/>
    <property type="molecule type" value="Genomic_DNA"/>
</dbReference>
<dbReference type="PANTHER" id="PTHR43394:SF1">
    <property type="entry name" value="ATP-BINDING CASSETTE SUB-FAMILY B MEMBER 10, MITOCHONDRIAL"/>
    <property type="match status" value="1"/>
</dbReference>
<dbReference type="PROSITE" id="PS50893">
    <property type="entry name" value="ABC_TRANSPORTER_2"/>
    <property type="match status" value="1"/>
</dbReference>
<feature type="transmembrane region" description="Helical" evidence="9">
    <location>
        <begin position="309"/>
        <end position="334"/>
    </location>
</feature>
<dbReference type="FunFam" id="3.40.50.300:FF:000221">
    <property type="entry name" value="Multidrug ABC transporter ATP-binding protein"/>
    <property type="match status" value="1"/>
</dbReference>
<keyword evidence="5" id="KW-0547">Nucleotide-binding</keyword>
<dbReference type="InterPro" id="IPR011527">
    <property type="entry name" value="ABC1_TM_dom"/>
</dbReference>
<reference evidence="12 13" key="1">
    <citation type="submission" date="2016-10" db="EMBL/GenBank/DDBJ databases">
        <authorList>
            <person name="de Groot N.N."/>
        </authorList>
    </citation>
    <scope>NUCLEOTIDE SEQUENCE [LARGE SCALE GENOMIC DNA]</scope>
    <source>
        <strain evidence="12 13">WG14</strain>
    </source>
</reference>
<evidence type="ECO:0000256" key="9">
    <source>
        <dbReference type="SAM" id="Phobius"/>
    </source>
</evidence>
<dbReference type="SUPFAM" id="SSF52540">
    <property type="entry name" value="P-loop containing nucleoside triphosphate hydrolases"/>
    <property type="match status" value="1"/>
</dbReference>
<feature type="transmembrane region" description="Helical" evidence="9">
    <location>
        <begin position="35"/>
        <end position="58"/>
    </location>
</feature>
<keyword evidence="6 12" id="KW-0067">ATP-binding</keyword>
<evidence type="ECO:0000313" key="12">
    <source>
        <dbReference type="EMBL" id="SDC08270.1"/>
    </source>
</evidence>
<dbReference type="InterPro" id="IPR017871">
    <property type="entry name" value="ABC_transporter-like_CS"/>
</dbReference>
<gene>
    <name evidence="12" type="ORF">SAMN04488588_0442</name>
</gene>
<dbReference type="SUPFAM" id="SSF90123">
    <property type="entry name" value="ABC transporter transmembrane region"/>
    <property type="match status" value="1"/>
</dbReference>
<name>A0A1G6IP94_9BACT</name>
<dbReference type="Pfam" id="PF00005">
    <property type="entry name" value="ABC_tran"/>
    <property type="match status" value="1"/>
</dbReference>
<evidence type="ECO:0000256" key="2">
    <source>
        <dbReference type="ARBA" id="ARBA00022448"/>
    </source>
</evidence>
<proteinExistence type="predicted"/>
<evidence type="ECO:0000259" key="11">
    <source>
        <dbReference type="PROSITE" id="PS50929"/>
    </source>
</evidence>
<organism evidence="12 13">
    <name type="scientific">Geotoga petraea</name>
    <dbReference type="NCBI Taxonomy" id="28234"/>
    <lineage>
        <taxon>Bacteria</taxon>
        <taxon>Thermotogati</taxon>
        <taxon>Thermotogota</taxon>
        <taxon>Thermotogae</taxon>
        <taxon>Petrotogales</taxon>
        <taxon>Petrotogaceae</taxon>
        <taxon>Geotoga</taxon>
    </lineage>
</organism>
<dbReference type="SMART" id="SM00382">
    <property type="entry name" value="AAA"/>
    <property type="match status" value="1"/>
</dbReference>
<sequence length="644" mass="74517">MPSSHEEILLEENEKDERDINTFRRLWKYIRDYKMILVLAFLTLFFAAIIDLALPYFIKYGIDNYITIEYKFTYNQETQTFEQDPEGSWVYNDKNDKNVLINSNTNEVKEVDESLVRGIKNDNIDKITTFSLIFLLVLLSGIFFNYGQVFFSNLLGQKVIYRIRSDLFDHITKVQYKFFTQNPTGKITTRIVYDTQNLSEFFSEVLSSLLKDIAILIGVVILIFTLNVRLSLYTVITFPIVLIALYFFRIFDRRAYDRVRTRISIVNSYLAENISGSSVTTLFNQEERKKKEFNKHSTKLYKARIQQMYVFAIFRPAMNFLYFLTLAILLWFGSQGVREGFATFGTLYAFTSYVQMFFRPLFNIAEKYDIMQNAFASAGKIFKLFEAKHEYLGKGIKKDLEKGEIKFENVHFSYNKDEEKVLRGVNFSIKSTDRVSIVGETGSGKTTMIKLMSGLYEIDEGEIYFDGVPLYDYDLESLRRKIAVVPQDVFLFSGNIIDNIRLFNEDISEEEVIKASKKVFAHDIIEKLPEGYNTEILERGGTLSSGERQLIALARAVLFNAKIIILDEATASIDVQTEDLIQKALDKIADTTTIISIAHRLSTVKSSNKILVVHKGLVVEEGSHNELMDKKGVYYDLYKLQFEN</sequence>
<dbReference type="GO" id="GO:0016887">
    <property type="term" value="F:ATP hydrolysis activity"/>
    <property type="evidence" value="ECO:0007669"/>
    <property type="project" value="InterPro"/>
</dbReference>
<evidence type="ECO:0000256" key="6">
    <source>
        <dbReference type="ARBA" id="ARBA00022840"/>
    </source>
</evidence>
<dbReference type="GO" id="GO:0015421">
    <property type="term" value="F:ABC-type oligopeptide transporter activity"/>
    <property type="evidence" value="ECO:0007669"/>
    <property type="project" value="TreeGrafter"/>
</dbReference>
<dbReference type="STRING" id="28234.SAMN04488588_0442"/>
<evidence type="ECO:0000256" key="5">
    <source>
        <dbReference type="ARBA" id="ARBA00022741"/>
    </source>
</evidence>
<dbReference type="InterPro" id="IPR036640">
    <property type="entry name" value="ABC1_TM_sf"/>
</dbReference>
<feature type="transmembrane region" description="Helical" evidence="9">
    <location>
        <begin position="130"/>
        <end position="155"/>
    </location>
</feature>
<accession>A0A1G6IP94</accession>
<feature type="domain" description="ABC transmembrane type-1" evidence="11">
    <location>
        <begin position="38"/>
        <end position="373"/>
    </location>
</feature>
<feature type="transmembrane region" description="Helical" evidence="9">
    <location>
        <begin position="209"/>
        <end position="226"/>
    </location>
</feature>
<keyword evidence="3" id="KW-1003">Cell membrane</keyword>
<dbReference type="Gene3D" id="1.20.1560.10">
    <property type="entry name" value="ABC transporter type 1, transmembrane domain"/>
    <property type="match status" value="1"/>
</dbReference>
<feature type="domain" description="ABC transporter" evidence="10">
    <location>
        <begin position="405"/>
        <end position="640"/>
    </location>
</feature>
<evidence type="ECO:0000256" key="3">
    <source>
        <dbReference type="ARBA" id="ARBA00022475"/>
    </source>
</evidence>
<dbReference type="GO" id="GO:0005524">
    <property type="term" value="F:ATP binding"/>
    <property type="evidence" value="ECO:0007669"/>
    <property type="project" value="UniProtKB-KW"/>
</dbReference>
<evidence type="ECO:0000259" key="10">
    <source>
        <dbReference type="PROSITE" id="PS50893"/>
    </source>
</evidence>
<comment type="subcellular location">
    <subcellularLocation>
        <location evidence="1">Cell membrane</location>
        <topology evidence="1">Multi-pass membrane protein</topology>
    </subcellularLocation>
</comment>
<dbReference type="PROSITE" id="PS50929">
    <property type="entry name" value="ABC_TM1F"/>
    <property type="match status" value="1"/>
</dbReference>
<dbReference type="CDD" id="cd03254">
    <property type="entry name" value="ABCC_Glucan_exporter_like"/>
    <property type="match status" value="1"/>
</dbReference>
<dbReference type="Gene3D" id="3.40.50.300">
    <property type="entry name" value="P-loop containing nucleotide triphosphate hydrolases"/>
    <property type="match status" value="1"/>
</dbReference>
<evidence type="ECO:0000256" key="8">
    <source>
        <dbReference type="ARBA" id="ARBA00023136"/>
    </source>
</evidence>
<dbReference type="InterPro" id="IPR003593">
    <property type="entry name" value="AAA+_ATPase"/>
</dbReference>
<protein>
    <submittedName>
        <fullName evidence="12">ATP-binding cassette, subfamily C</fullName>
    </submittedName>
</protein>
<keyword evidence="7 9" id="KW-1133">Transmembrane helix</keyword>
<dbReference type="RefSeq" id="WP_091402414.1">
    <property type="nucleotide sequence ID" value="NZ_FMYV01000001.1"/>
</dbReference>
<evidence type="ECO:0000256" key="4">
    <source>
        <dbReference type="ARBA" id="ARBA00022692"/>
    </source>
</evidence>
<evidence type="ECO:0000256" key="1">
    <source>
        <dbReference type="ARBA" id="ARBA00004651"/>
    </source>
</evidence>
<dbReference type="GO" id="GO:0005886">
    <property type="term" value="C:plasma membrane"/>
    <property type="evidence" value="ECO:0007669"/>
    <property type="project" value="UniProtKB-SubCell"/>
</dbReference>
<keyword evidence="4 9" id="KW-0812">Transmembrane</keyword>
<feature type="transmembrane region" description="Helical" evidence="9">
    <location>
        <begin position="232"/>
        <end position="251"/>
    </location>
</feature>
<dbReference type="InterPro" id="IPR039421">
    <property type="entry name" value="Type_1_exporter"/>
</dbReference>
<keyword evidence="2" id="KW-0813">Transport</keyword>
<dbReference type="PANTHER" id="PTHR43394">
    <property type="entry name" value="ATP-DEPENDENT PERMEASE MDL1, MITOCHONDRIAL"/>
    <property type="match status" value="1"/>
</dbReference>
<dbReference type="Pfam" id="PF00664">
    <property type="entry name" value="ABC_membrane"/>
    <property type="match status" value="1"/>
</dbReference>
<keyword evidence="8 9" id="KW-0472">Membrane</keyword>